<proteinExistence type="predicted"/>
<feature type="non-terminal residue" evidence="2">
    <location>
        <position position="1"/>
    </location>
</feature>
<feature type="region of interest" description="Disordered" evidence="1">
    <location>
        <begin position="67"/>
        <end position="356"/>
    </location>
</feature>
<gene>
    <name evidence="2" type="ORF">AVDCRST_MAG52-408</name>
</gene>
<sequence>EFHRSAQREPGGGGGRSAPAGDGAGADPLLRHLGRHGDDRLPRLERLPDQALGRRFAAVHRRRGQLRLPGHRLGLQRGRLRRRDRPGPRGDAGPPAGGRRLRHLGTPQRGGPARGVAVRPSAADRCRPGGRGVRPRGGHRAERRPGGRPAPRRDGGRLRPGRDRAPGHPAGGAVGRPRGRRRHHRSAAGAGRPAGRLADPGRGRRGDHGRRADQAHRGRGRRRHHRAQWLLPGAARGGPLHGAGRPGRRRRLLPGGRRRAAPRRGVPPQPHPDHRLPDRWRADRAGGPVDDRAAAPGVHGPGRRRLDRRRPPDLPPRALRRRRRGLPAAGRAPGRDPADGARLPAGPVPGRGGRLV</sequence>
<evidence type="ECO:0000256" key="1">
    <source>
        <dbReference type="SAM" id="MobiDB-lite"/>
    </source>
</evidence>
<organism evidence="2">
    <name type="scientific">uncultured Blastococcus sp</name>
    <dbReference type="NCBI Taxonomy" id="217144"/>
    <lineage>
        <taxon>Bacteria</taxon>
        <taxon>Bacillati</taxon>
        <taxon>Actinomycetota</taxon>
        <taxon>Actinomycetes</taxon>
        <taxon>Geodermatophilales</taxon>
        <taxon>Geodermatophilaceae</taxon>
        <taxon>Blastococcus</taxon>
        <taxon>environmental samples</taxon>
    </lineage>
</organism>
<dbReference type="AlphaFoldDB" id="A0A6J4H9X7"/>
<reference evidence="2" key="1">
    <citation type="submission" date="2020-02" db="EMBL/GenBank/DDBJ databases">
        <authorList>
            <person name="Meier V. D."/>
        </authorList>
    </citation>
    <scope>NUCLEOTIDE SEQUENCE</scope>
    <source>
        <strain evidence="2">AVDCRST_MAG52</strain>
    </source>
</reference>
<feature type="compositionally biased region" description="Basic residues" evidence="1">
    <location>
        <begin position="246"/>
        <end position="262"/>
    </location>
</feature>
<feature type="non-terminal residue" evidence="2">
    <location>
        <position position="356"/>
    </location>
</feature>
<feature type="compositionally biased region" description="Basic and acidic residues" evidence="1">
    <location>
        <begin position="35"/>
        <end position="48"/>
    </location>
</feature>
<feature type="compositionally biased region" description="Low complexity" evidence="1">
    <location>
        <begin position="67"/>
        <end position="77"/>
    </location>
</feature>
<feature type="compositionally biased region" description="Basic and acidic residues" evidence="1">
    <location>
        <begin position="271"/>
        <end position="293"/>
    </location>
</feature>
<feature type="compositionally biased region" description="Basic residues" evidence="1">
    <location>
        <begin position="217"/>
        <end position="227"/>
    </location>
</feature>
<feature type="compositionally biased region" description="Basic and acidic residues" evidence="1">
    <location>
        <begin position="139"/>
        <end position="166"/>
    </location>
</feature>
<feature type="compositionally biased region" description="Low complexity" evidence="1">
    <location>
        <begin position="89"/>
        <end position="98"/>
    </location>
</feature>
<name>A0A6J4H9X7_9ACTN</name>
<feature type="compositionally biased region" description="Low complexity" evidence="1">
    <location>
        <begin position="17"/>
        <end position="28"/>
    </location>
</feature>
<evidence type="ECO:0000313" key="2">
    <source>
        <dbReference type="EMBL" id="CAA9216490.1"/>
    </source>
</evidence>
<feature type="compositionally biased region" description="Basic residues" evidence="1">
    <location>
        <begin position="177"/>
        <end position="186"/>
    </location>
</feature>
<dbReference type="EMBL" id="CADCTN010000020">
    <property type="protein sequence ID" value="CAA9216490.1"/>
    <property type="molecule type" value="Genomic_DNA"/>
</dbReference>
<feature type="compositionally biased region" description="Low complexity" evidence="1">
    <location>
        <begin position="187"/>
        <end position="198"/>
    </location>
</feature>
<feature type="compositionally biased region" description="Gly residues" evidence="1">
    <location>
        <begin position="235"/>
        <end position="245"/>
    </location>
</feature>
<feature type="region of interest" description="Disordered" evidence="1">
    <location>
        <begin position="1"/>
        <end position="51"/>
    </location>
</feature>
<protein>
    <submittedName>
        <fullName evidence="2">Zinc-type alcohol dehydrogenase YcjQ</fullName>
    </submittedName>
</protein>
<feature type="compositionally biased region" description="Basic and acidic residues" evidence="1">
    <location>
        <begin position="199"/>
        <end position="216"/>
    </location>
</feature>
<accession>A0A6J4H9X7</accession>